<organism evidence="1 2">
    <name type="scientific">Winogradskyella litorisediminis</name>
    <dbReference type="NCBI Taxonomy" id="1156618"/>
    <lineage>
        <taxon>Bacteria</taxon>
        <taxon>Pseudomonadati</taxon>
        <taxon>Bacteroidota</taxon>
        <taxon>Flavobacteriia</taxon>
        <taxon>Flavobacteriales</taxon>
        <taxon>Flavobacteriaceae</taxon>
        <taxon>Winogradskyella</taxon>
    </lineage>
</organism>
<reference evidence="2" key="1">
    <citation type="journal article" date="2019" name="Int. J. Syst. Evol. Microbiol.">
        <title>The Global Catalogue of Microorganisms (GCM) 10K type strain sequencing project: providing services to taxonomists for standard genome sequencing and annotation.</title>
        <authorList>
            <consortium name="The Broad Institute Genomics Platform"/>
            <consortium name="The Broad Institute Genome Sequencing Center for Infectious Disease"/>
            <person name="Wu L."/>
            <person name="Ma J."/>
        </authorList>
    </citation>
    <scope>NUCLEOTIDE SEQUENCE [LARGE SCALE GENOMIC DNA]</scope>
    <source>
        <strain evidence="2">CCUG 62215</strain>
    </source>
</reference>
<name>A0ABW3N4T6_9FLAO</name>
<accession>A0ABW3N4T6</accession>
<dbReference type="RefSeq" id="WP_386128833.1">
    <property type="nucleotide sequence ID" value="NZ_JBHTJL010000009.1"/>
</dbReference>
<comment type="caution">
    <text evidence="1">The sequence shown here is derived from an EMBL/GenBank/DDBJ whole genome shotgun (WGS) entry which is preliminary data.</text>
</comment>
<evidence type="ECO:0000313" key="1">
    <source>
        <dbReference type="EMBL" id="MFD1062718.1"/>
    </source>
</evidence>
<evidence type="ECO:0008006" key="3">
    <source>
        <dbReference type="Google" id="ProtNLM"/>
    </source>
</evidence>
<evidence type="ECO:0000313" key="2">
    <source>
        <dbReference type="Proteomes" id="UP001597013"/>
    </source>
</evidence>
<sequence>MKFIFSLLTIVMLADSCNAPKQAMQDSEKSLEQNTALNKTPITTDKQKAFSQNEDLVVSYKASARGYTKYIAVSEKAVKLSSDYSLQKMETYNCDNADWEAIKTLVKNINPKEFMSLKAPSDKHTFDGAAHTTLTVIIGDVAHVTPTFDEGNPPKEIKELVNKVLAIGAKVKKQ</sequence>
<proteinExistence type="predicted"/>
<protein>
    <recommendedName>
        <fullName evidence="3">Lipoprotein</fullName>
    </recommendedName>
</protein>
<gene>
    <name evidence="1" type="ORF">ACFQ1Q_05625</name>
</gene>
<dbReference type="EMBL" id="JBHTJL010000009">
    <property type="protein sequence ID" value="MFD1062718.1"/>
    <property type="molecule type" value="Genomic_DNA"/>
</dbReference>
<dbReference type="Proteomes" id="UP001597013">
    <property type="component" value="Unassembled WGS sequence"/>
</dbReference>
<keyword evidence="2" id="KW-1185">Reference proteome</keyword>